<gene>
    <name evidence="1" type="ORF">vBBBak10_088</name>
</gene>
<name>A0A385IK88_9CAUD</name>
<sequence>MKMIINIAIGVAFGFLIGFPFGISYTVAAAENSDLVKVISNIKAMWEFFQ</sequence>
<proteinExistence type="predicted"/>
<dbReference type="Proteomes" id="UP000262714">
    <property type="component" value="Segment"/>
</dbReference>
<accession>A0A385IK88</accession>
<keyword evidence="2" id="KW-1185">Reference proteome</keyword>
<reference evidence="1 2" key="1">
    <citation type="submission" date="2018-02" db="EMBL/GenBank/DDBJ databases">
        <title>Genomic characterization of three novel Basilisk-like phages infecting Bacillus anthracis.</title>
        <authorList>
            <person name="Farlow J."/>
            <person name="Bolkvadze D."/>
            <person name="Leshkasheli L."/>
            <person name="Kusradze I."/>
            <person name="Kotorashvili A."/>
            <person name="Kotaria N."/>
            <person name="Balarjishvili N."/>
            <person name="Kvachadze L."/>
            <person name="Nikolich M."/>
            <person name="Kutateladze M."/>
        </authorList>
    </citation>
    <scope>NUCLEOTIDE SEQUENCE [LARGE SCALE GENOMIC DNA]</scope>
</reference>
<organism evidence="1 2">
    <name type="scientific">Bacillus phage v_B-Bak10</name>
    <dbReference type="NCBI Taxonomy" id="2094736"/>
    <lineage>
        <taxon>Viruses</taxon>
        <taxon>Duplodnaviria</taxon>
        <taxon>Heunggongvirae</taxon>
        <taxon>Uroviricota</taxon>
        <taxon>Caudoviricetes</taxon>
        <taxon>Sejongvirinae</taxon>
        <taxon>Basiliskvirus</taxon>
        <taxon>Basiliskvirus bak10</taxon>
    </lineage>
</organism>
<protein>
    <submittedName>
        <fullName evidence="1">Uncharacterized protein</fullName>
    </submittedName>
</protein>
<dbReference type="EMBL" id="MG967618">
    <property type="protein sequence ID" value="AXY83306.1"/>
    <property type="molecule type" value="Genomic_DNA"/>
</dbReference>
<evidence type="ECO:0000313" key="1">
    <source>
        <dbReference type="EMBL" id="AXY83306.1"/>
    </source>
</evidence>
<evidence type="ECO:0000313" key="2">
    <source>
        <dbReference type="Proteomes" id="UP000262714"/>
    </source>
</evidence>